<keyword evidence="3" id="KW-0732">Signal</keyword>
<evidence type="ECO:0000313" key="4">
    <source>
        <dbReference type="EMBL" id="CAH1131225.1"/>
    </source>
</evidence>
<evidence type="ECO:0000313" key="5">
    <source>
        <dbReference type="Proteomes" id="UP001152799"/>
    </source>
</evidence>
<dbReference type="PRINTS" id="PR00947">
    <property type="entry name" value="CUTICLE"/>
</dbReference>
<feature type="region of interest" description="Disordered" evidence="2">
    <location>
        <begin position="171"/>
        <end position="219"/>
    </location>
</feature>
<reference evidence="4" key="1">
    <citation type="submission" date="2022-01" db="EMBL/GenBank/DDBJ databases">
        <authorList>
            <person name="King R."/>
        </authorList>
    </citation>
    <scope>NUCLEOTIDE SEQUENCE</scope>
</reference>
<keyword evidence="5" id="KW-1185">Reference proteome</keyword>
<evidence type="ECO:0000256" key="2">
    <source>
        <dbReference type="SAM" id="MobiDB-lite"/>
    </source>
</evidence>
<evidence type="ECO:0000256" key="1">
    <source>
        <dbReference type="PROSITE-ProRule" id="PRU00497"/>
    </source>
</evidence>
<gene>
    <name evidence="4" type="ORF">CEUTPL_LOCUS9806</name>
</gene>
<dbReference type="AlphaFoldDB" id="A0A9P0DF26"/>
<evidence type="ECO:0000256" key="3">
    <source>
        <dbReference type="SAM" id="SignalP"/>
    </source>
</evidence>
<sequence length="564" mass="63940">MRIIVTWPLFLLIGIAFLSEIQARRIRLQPRPLPQEETEETIQYYAAEPQEDVDNRQRVVLVSSADQYNGLYGQPTSAPRGAAQDNYRDNYIPRESPKGRQYIAQRVKETPKEPPVQTIRNYNKVNDDGSFTFGYEAADGSFKEETRGTDCVVRGKYGYVDPDGNKREFTYVSGNPCDPNAPKDEDDQASENESPENENIPANYPTRPIGPLSRPVSTPKPAVTLFQTQYEQAGEEEQPEPEQLLRPTPTPIQSIRSRPQYIARPQYVQQPQQQQIAYQRPQHQLVPSSTPVSTLYRQQVQPVTITPRPLLQTASPTTATRTQLPATTFRPQIVPVSATPRPQLLYSPKTVSPAPTKGIDFDAEFQRFQQENNVVSPTPSSASKGVGTRPEAVGQLYSSALVYDPTTGQYKNQLYQSIPQTESDFSFNQRIQPYVHQQQQQQQQQQRPTVSLQQQRPTVSLQQYQQQYQQQSPLYRQQVQQINPQAVYQAQQAGLQFQNSAQLYAQQQKARQQQQQQLQQQQSIAQKPATAQQPVYYIQPSVDGTGALGASQIDAFLRGHNIQY</sequence>
<dbReference type="PROSITE" id="PS51155">
    <property type="entry name" value="CHIT_BIND_RR_2"/>
    <property type="match status" value="1"/>
</dbReference>
<dbReference type="Proteomes" id="UP001152799">
    <property type="component" value="Chromosome 5"/>
</dbReference>
<keyword evidence="1" id="KW-0193">Cuticle</keyword>
<accession>A0A9P0DF26</accession>
<dbReference type="Pfam" id="PF00379">
    <property type="entry name" value="Chitin_bind_4"/>
    <property type="match status" value="1"/>
</dbReference>
<dbReference type="GO" id="GO:0042302">
    <property type="term" value="F:structural constituent of cuticle"/>
    <property type="evidence" value="ECO:0007669"/>
    <property type="project" value="UniProtKB-UniRule"/>
</dbReference>
<feature type="chain" id="PRO_5040272879" evidence="3">
    <location>
        <begin position="24"/>
        <end position="564"/>
    </location>
</feature>
<organism evidence="4 5">
    <name type="scientific">Ceutorhynchus assimilis</name>
    <name type="common">cabbage seed weevil</name>
    <dbReference type="NCBI Taxonomy" id="467358"/>
    <lineage>
        <taxon>Eukaryota</taxon>
        <taxon>Metazoa</taxon>
        <taxon>Ecdysozoa</taxon>
        <taxon>Arthropoda</taxon>
        <taxon>Hexapoda</taxon>
        <taxon>Insecta</taxon>
        <taxon>Pterygota</taxon>
        <taxon>Neoptera</taxon>
        <taxon>Endopterygota</taxon>
        <taxon>Coleoptera</taxon>
        <taxon>Polyphaga</taxon>
        <taxon>Cucujiformia</taxon>
        <taxon>Curculionidae</taxon>
        <taxon>Ceutorhynchinae</taxon>
        <taxon>Ceutorhynchus</taxon>
    </lineage>
</organism>
<dbReference type="EMBL" id="OU892281">
    <property type="protein sequence ID" value="CAH1131225.1"/>
    <property type="molecule type" value="Genomic_DNA"/>
</dbReference>
<dbReference type="OrthoDB" id="7222477at2759"/>
<dbReference type="InterPro" id="IPR000618">
    <property type="entry name" value="Insect_cuticle"/>
</dbReference>
<feature type="region of interest" description="Disordered" evidence="2">
    <location>
        <begin position="434"/>
        <end position="455"/>
    </location>
</feature>
<name>A0A9P0DF26_9CUCU</name>
<proteinExistence type="predicted"/>
<feature type="region of interest" description="Disordered" evidence="2">
    <location>
        <begin position="232"/>
        <end position="253"/>
    </location>
</feature>
<feature type="compositionally biased region" description="Acidic residues" evidence="2">
    <location>
        <begin position="184"/>
        <end position="196"/>
    </location>
</feature>
<protein>
    <submittedName>
        <fullName evidence="4">Uncharacterized protein</fullName>
    </submittedName>
</protein>
<feature type="signal peptide" evidence="3">
    <location>
        <begin position="1"/>
        <end position="23"/>
    </location>
</feature>